<dbReference type="Proteomes" id="UP001203297">
    <property type="component" value="Unassembled WGS sequence"/>
</dbReference>
<dbReference type="InterPro" id="IPR039421">
    <property type="entry name" value="Type_1_exporter"/>
</dbReference>
<accession>A0AAD4QP59</accession>
<reference evidence="4" key="1">
    <citation type="journal article" date="2022" name="New Phytol.">
        <title>Evolutionary transition to the ectomycorrhizal habit in the genomes of a hyperdiverse lineage of mushroom-forming fungi.</title>
        <authorList>
            <person name="Looney B."/>
            <person name="Miyauchi S."/>
            <person name="Morin E."/>
            <person name="Drula E."/>
            <person name="Courty P.E."/>
            <person name="Kohler A."/>
            <person name="Kuo A."/>
            <person name="LaButti K."/>
            <person name="Pangilinan J."/>
            <person name="Lipzen A."/>
            <person name="Riley R."/>
            <person name="Andreopoulos W."/>
            <person name="He G."/>
            <person name="Johnson J."/>
            <person name="Nolan M."/>
            <person name="Tritt A."/>
            <person name="Barry K.W."/>
            <person name="Grigoriev I.V."/>
            <person name="Nagy L.G."/>
            <person name="Hibbett D."/>
            <person name="Henrissat B."/>
            <person name="Matheny P.B."/>
            <person name="Labbe J."/>
            <person name="Martin F.M."/>
        </authorList>
    </citation>
    <scope>NUCLEOTIDE SEQUENCE</scope>
    <source>
        <strain evidence="4">BPL690</strain>
    </source>
</reference>
<proteinExistence type="predicted"/>
<gene>
    <name evidence="4" type="ORF">B0F90DRAFT_1809965</name>
</gene>
<keyword evidence="1" id="KW-0547">Nucleotide-binding</keyword>
<keyword evidence="4" id="KW-0378">Hydrolase</keyword>
<evidence type="ECO:0000313" key="4">
    <source>
        <dbReference type="EMBL" id="KAI0301874.1"/>
    </source>
</evidence>
<sequence length="693" mass="76763">MVTIFIQLLDRPELALPPTSPKPLPGSVYDAWLASRSPSTRIGGYTTAGAQRPLTRDNLRLAQRIAELCVPRMLQIFWSQHPFRAFVMVAFSFVRGTFPVFKGYTHALIINEIQSLLSSGHYTWSHLVRLFGAEFIRLAAEKSLDSFATNNELLVQNSARFVVEYHQMEQRVRLDIPTLSDPTIRDLLAESDLFVSSFQGAGGFGLLSPFDLIRIFSLISELASHIFVLSTISYSPLSTLALLISFLSATYPFVQNSMLPRTYRFDTPVYSDDEIRLTEKQEQMRQLSLSDTHRPEVMLFGLGPWILQTWATARQTVLGLHSSQQSLQSPCSIFSHLNMAEIITALQNVSIHPIYLGEPTFTVRINKLPFVLMLQTSTSLGSLALYRSSVQSIVYTISTLIITLQMAVQGIFLMGAFCASMEIEPFLQPKKDTQVKYKSGSGGMKIEARNISYTYPGCSEPALRNVSFTLEAGETLAVVGYNGSGKSTLGKVLSRIIDFHSGELLINGTDVRRYDPAELHRATTAVFQGFCKYNGTVAENVGVGYIPDLDRPTALRKAVHLAEAGMGACGTRAPWVSHGLSGGEWQRIALARAFMRAHQPEVHFLLFDEPTSALDAHAQNKIFQTIDSMARGPGADADASKVKTVLFITHRLSVARRADKIAMMERGTITEFGTHDELLKRGGSYAALYHASV</sequence>
<dbReference type="GO" id="GO:0016887">
    <property type="term" value="F:ATP hydrolysis activity"/>
    <property type="evidence" value="ECO:0007669"/>
    <property type="project" value="InterPro"/>
</dbReference>
<dbReference type="InterPro" id="IPR003593">
    <property type="entry name" value="AAA+_ATPase"/>
</dbReference>
<dbReference type="Pfam" id="PF00005">
    <property type="entry name" value="ABC_tran"/>
    <property type="match status" value="1"/>
</dbReference>
<dbReference type="PANTHER" id="PTHR24221:SF646">
    <property type="entry name" value="HAEMOLYSIN SECRETION ATP-BINDING PROTEIN"/>
    <property type="match status" value="1"/>
</dbReference>
<dbReference type="SMART" id="SM00382">
    <property type="entry name" value="AAA"/>
    <property type="match status" value="1"/>
</dbReference>
<dbReference type="CDD" id="cd03228">
    <property type="entry name" value="ABCC_MRP_Like"/>
    <property type="match status" value="1"/>
</dbReference>
<evidence type="ECO:0000256" key="1">
    <source>
        <dbReference type="ARBA" id="ARBA00022741"/>
    </source>
</evidence>
<keyword evidence="2" id="KW-0067">ATP-binding</keyword>
<dbReference type="InterPro" id="IPR027417">
    <property type="entry name" value="P-loop_NTPase"/>
</dbReference>
<dbReference type="GO" id="GO:0005524">
    <property type="term" value="F:ATP binding"/>
    <property type="evidence" value="ECO:0007669"/>
    <property type="project" value="UniProtKB-KW"/>
</dbReference>
<dbReference type="InterPro" id="IPR017871">
    <property type="entry name" value="ABC_transporter-like_CS"/>
</dbReference>
<dbReference type="Gene3D" id="3.40.50.300">
    <property type="entry name" value="P-loop containing nucleotide triphosphate hydrolases"/>
    <property type="match status" value="1"/>
</dbReference>
<evidence type="ECO:0000313" key="5">
    <source>
        <dbReference type="Proteomes" id="UP001203297"/>
    </source>
</evidence>
<feature type="domain" description="ABC transporter" evidence="3">
    <location>
        <begin position="446"/>
        <end position="691"/>
    </location>
</feature>
<name>A0AAD4QP59_9AGAM</name>
<dbReference type="EMBL" id="WTXG01000012">
    <property type="protein sequence ID" value="KAI0301874.1"/>
    <property type="molecule type" value="Genomic_DNA"/>
</dbReference>
<dbReference type="InterPro" id="IPR003439">
    <property type="entry name" value="ABC_transporter-like_ATP-bd"/>
</dbReference>
<dbReference type="PANTHER" id="PTHR24221">
    <property type="entry name" value="ATP-BINDING CASSETTE SUB-FAMILY B"/>
    <property type="match status" value="1"/>
</dbReference>
<keyword evidence="5" id="KW-1185">Reference proteome</keyword>
<organism evidence="4 5">
    <name type="scientific">Multifurca ochricompacta</name>
    <dbReference type="NCBI Taxonomy" id="376703"/>
    <lineage>
        <taxon>Eukaryota</taxon>
        <taxon>Fungi</taxon>
        <taxon>Dikarya</taxon>
        <taxon>Basidiomycota</taxon>
        <taxon>Agaricomycotina</taxon>
        <taxon>Agaricomycetes</taxon>
        <taxon>Russulales</taxon>
        <taxon>Russulaceae</taxon>
        <taxon>Multifurca</taxon>
    </lineage>
</organism>
<dbReference type="PROSITE" id="PS00211">
    <property type="entry name" value="ABC_TRANSPORTER_1"/>
    <property type="match status" value="1"/>
</dbReference>
<protein>
    <submittedName>
        <fullName evidence="4">P-loop containing nucleoside triphosphate hydrolase protein</fullName>
    </submittedName>
</protein>
<dbReference type="PROSITE" id="PS50893">
    <property type="entry name" value="ABC_TRANSPORTER_2"/>
    <property type="match status" value="1"/>
</dbReference>
<dbReference type="SUPFAM" id="SSF52540">
    <property type="entry name" value="P-loop containing nucleoside triphosphate hydrolases"/>
    <property type="match status" value="1"/>
</dbReference>
<comment type="caution">
    <text evidence="4">The sequence shown here is derived from an EMBL/GenBank/DDBJ whole genome shotgun (WGS) entry which is preliminary data.</text>
</comment>
<evidence type="ECO:0000256" key="2">
    <source>
        <dbReference type="ARBA" id="ARBA00022840"/>
    </source>
</evidence>
<dbReference type="GO" id="GO:0034040">
    <property type="term" value="F:ATPase-coupled lipid transmembrane transporter activity"/>
    <property type="evidence" value="ECO:0007669"/>
    <property type="project" value="TreeGrafter"/>
</dbReference>
<evidence type="ECO:0000259" key="3">
    <source>
        <dbReference type="PROSITE" id="PS50893"/>
    </source>
</evidence>
<dbReference type="AlphaFoldDB" id="A0AAD4QP59"/>